<evidence type="ECO:0000313" key="3">
    <source>
        <dbReference type="Proteomes" id="UP001059596"/>
    </source>
</evidence>
<accession>A0A9P9YW54</accession>
<sequence length="400" mass="46533">MTRGRPFFWISSLLLFGVLADTVELTKTDPNVLIISQVLSYMDESVEPCQNFRNYSAKYAKRLKPPSISTKFQIRFDELKDQEFEDGSLEGKMQRFYNICLARKTSNSRIPPAQQLTLQELENQYGMSLAKFLEYIYDQTIPPSAVVHVKSQEDLIRFKNWTTPEIKDLQKSLNNLTLSIANIPEGVNHREFVTNFYKDLDFTDDDDYDSAVQKSSEYRRLKQVNQMDQSLNTIYSRGKIIVVPYNLLENRIFELESHDLFKMTELGIQLVFNMLEICRPRCCIQLYGTFLKMFDDNNIITANLYCSKLSRSDDLLARQQVILMVLNLVHEAYFATDSKFNQIQPSFTTKTLSQLSFLRMAQSFTTQIGMLNEMINNILLKLPSFAQAFNCPHLKRMTTR</sequence>
<dbReference type="PROSITE" id="PS51885">
    <property type="entry name" value="NEPRILYSIN"/>
    <property type="match status" value="1"/>
</dbReference>
<keyword evidence="3" id="KW-1185">Reference proteome</keyword>
<dbReference type="Proteomes" id="UP001059596">
    <property type="component" value="Chromosome 3R"/>
</dbReference>
<reference evidence="2" key="1">
    <citation type="journal article" date="2023" name="Genome Biol. Evol.">
        <title>Long-read-based Genome Assembly of Drosophila gunungcola Reveals Fewer Chemosensory Genes in Flower-breeding Species.</title>
        <authorList>
            <person name="Negi A."/>
            <person name="Liao B.Y."/>
            <person name="Yeh S.D."/>
        </authorList>
    </citation>
    <scope>NUCLEOTIDE SEQUENCE</scope>
    <source>
        <strain evidence="2">Sukarami</strain>
    </source>
</reference>
<dbReference type="AlphaFoldDB" id="A0A9P9YW54"/>
<gene>
    <name evidence="2" type="ORF">M5D96_000338</name>
</gene>
<dbReference type="EMBL" id="JAMKOV010000001">
    <property type="protein sequence ID" value="KAI8044187.1"/>
    <property type="molecule type" value="Genomic_DNA"/>
</dbReference>
<evidence type="ECO:0000256" key="1">
    <source>
        <dbReference type="SAM" id="SignalP"/>
    </source>
</evidence>
<dbReference type="GO" id="GO:0006508">
    <property type="term" value="P:proteolysis"/>
    <property type="evidence" value="ECO:0007669"/>
    <property type="project" value="InterPro"/>
</dbReference>
<feature type="signal peptide" evidence="1">
    <location>
        <begin position="1"/>
        <end position="20"/>
    </location>
</feature>
<protein>
    <submittedName>
        <fullName evidence="2">Uncharacterized protein</fullName>
    </submittedName>
</protein>
<dbReference type="SUPFAM" id="SSF55486">
    <property type="entry name" value="Metalloproteases ('zincins'), catalytic domain"/>
    <property type="match status" value="1"/>
</dbReference>
<proteinExistence type="predicted"/>
<name>A0A9P9YW54_9MUSC</name>
<dbReference type="InterPro" id="IPR000718">
    <property type="entry name" value="Peptidase_M13"/>
</dbReference>
<evidence type="ECO:0000313" key="2">
    <source>
        <dbReference type="EMBL" id="KAI8044187.1"/>
    </source>
</evidence>
<dbReference type="GO" id="GO:0004222">
    <property type="term" value="F:metalloendopeptidase activity"/>
    <property type="evidence" value="ECO:0007669"/>
    <property type="project" value="InterPro"/>
</dbReference>
<keyword evidence="1" id="KW-0732">Signal</keyword>
<feature type="chain" id="PRO_5040351668" evidence="1">
    <location>
        <begin position="21"/>
        <end position="400"/>
    </location>
</feature>
<comment type="caution">
    <text evidence="2">The sequence shown here is derived from an EMBL/GenBank/DDBJ whole genome shotgun (WGS) entry which is preliminary data.</text>
</comment>
<organism evidence="2 3">
    <name type="scientific">Drosophila gunungcola</name>
    <name type="common">fruit fly</name>
    <dbReference type="NCBI Taxonomy" id="103775"/>
    <lineage>
        <taxon>Eukaryota</taxon>
        <taxon>Metazoa</taxon>
        <taxon>Ecdysozoa</taxon>
        <taxon>Arthropoda</taxon>
        <taxon>Hexapoda</taxon>
        <taxon>Insecta</taxon>
        <taxon>Pterygota</taxon>
        <taxon>Neoptera</taxon>
        <taxon>Endopterygota</taxon>
        <taxon>Diptera</taxon>
        <taxon>Brachycera</taxon>
        <taxon>Muscomorpha</taxon>
        <taxon>Ephydroidea</taxon>
        <taxon>Drosophilidae</taxon>
        <taxon>Drosophila</taxon>
        <taxon>Sophophora</taxon>
    </lineage>
</organism>